<organism evidence="3 4">
    <name type="scientific">candidate division WWE3 bacterium RIFOXYB1_FULL_42_27</name>
    <dbReference type="NCBI Taxonomy" id="1802638"/>
    <lineage>
        <taxon>Bacteria</taxon>
        <taxon>Katanobacteria</taxon>
    </lineage>
</organism>
<dbReference type="Proteomes" id="UP000177955">
    <property type="component" value="Unassembled WGS sequence"/>
</dbReference>
<keyword evidence="1" id="KW-1133">Transmembrane helix</keyword>
<proteinExistence type="predicted"/>
<accession>A0A1F4W2M9</accession>
<name>A0A1F4W2M9_UNCKA</name>
<feature type="transmembrane region" description="Helical" evidence="1">
    <location>
        <begin position="39"/>
        <end position="60"/>
    </location>
</feature>
<reference evidence="3 4" key="1">
    <citation type="journal article" date="2016" name="Nat. Commun.">
        <title>Thousands of microbial genomes shed light on interconnected biogeochemical processes in an aquifer system.</title>
        <authorList>
            <person name="Anantharaman K."/>
            <person name="Brown C.T."/>
            <person name="Hug L.A."/>
            <person name="Sharon I."/>
            <person name="Castelle C.J."/>
            <person name="Probst A.J."/>
            <person name="Thomas B.C."/>
            <person name="Singh A."/>
            <person name="Wilkins M.J."/>
            <person name="Karaoz U."/>
            <person name="Brodie E.L."/>
            <person name="Williams K.H."/>
            <person name="Hubbard S.S."/>
            <person name="Banfield J.F."/>
        </authorList>
    </citation>
    <scope>NUCLEOTIDE SEQUENCE [LARGE SCALE GENOMIC DNA]</scope>
</reference>
<evidence type="ECO:0000313" key="4">
    <source>
        <dbReference type="Proteomes" id="UP000177955"/>
    </source>
</evidence>
<dbReference type="Pfam" id="PF18893">
    <property type="entry name" value="DUF5652"/>
    <property type="match status" value="1"/>
</dbReference>
<protein>
    <recommendedName>
        <fullName evidence="2">DUF5652 domain-containing protein</fullName>
    </recommendedName>
</protein>
<gene>
    <name evidence="3" type="ORF">A2399_03805</name>
</gene>
<keyword evidence="1" id="KW-0472">Membrane</keyword>
<comment type="caution">
    <text evidence="3">The sequence shown here is derived from an EMBL/GenBank/DDBJ whole genome shotgun (WGS) entry which is preliminary data.</text>
</comment>
<evidence type="ECO:0000259" key="2">
    <source>
        <dbReference type="Pfam" id="PF18893"/>
    </source>
</evidence>
<keyword evidence="1" id="KW-0812">Transmembrane</keyword>
<dbReference type="InterPro" id="IPR043712">
    <property type="entry name" value="DUF5652"/>
</dbReference>
<evidence type="ECO:0000313" key="3">
    <source>
        <dbReference type="EMBL" id="OGC63667.1"/>
    </source>
</evidence>
<evidence type="ECO:0000256" key="1">
    <source>
        <dbReference type="SAM" id="Phobius"/>
    </source>
</evidence>
<feature type="transmembrane region" description="Helical" evidence="1">
    <location>
        <begin position="12"/>
        <end position="33"/>
    </location>
</feature>
<feature type="domain" description="DUF5652" evidence="2">
    <location>
        <begin position="10"/>
        <end position="66"/>
    </location>
</feature>
<dbReference type="EMBL" id="MEVV01000008">
    <property type="protein sequence ID" value="OGC63667.1"/>
    <property type="molecule type" value="Genomic_DNA"/>
</dbReference>
<sequence>MQPLEAITQNPYIFYPLILWDLVLRGLALWKSSRNSQKYWFVALLVVNSVGILPLIYLVIENIKNRKKV</sequence>
<dbReference type="AlphaFoldDB" id="A0A1F4W2M9"/>